<dbReference type="AlphaFoldDB" id="A0A919AR32"/>
<dbReference type="EMBL" id="BNCI01000001">
    <property type="protein sequence ID" value="GHF19993.1"/>
    <property type="molecule type" value="Genomic_DNA"/>
</dbReference>
<dbReference type="InterPro" id="IPR040626">
    <property type="entry name" value="Pepdidase_M14_N"/>
</dbReference>
<dbReference type="Proteomes" id="UP000630923">
    <property type="component" value="Unassembled WGS sequence"/>
</dbReference>
<dbReference type="InterPro" id="IPR050821">
    <property type="entry name" value="Cytosolic_carboxypeptidase"/>
</dbReference>
<protein>
    <recommendedName>
        <fullName evidence="3">Peptidase M14 domain-containing protein</fullName>
    </recommendedName>
</protein>
<dbReference type="SUPFAM" id="SSF53187">
    <property type="entry name" value="Zn-dependent exopeptidases"/>
    <property type="match status" value="1"/>
</dbReference>
<evidence type="ECO:0000259" key="3">
    <source>
        <dbReference type="PROSITE" id="PS52035"/>
    </source>
</evidence>
<evidence type="ECO:0000256" key="2">
    <source>
        <dbReference type="PROSITE-ProRule" id="PRU01379"/>
    </source>
</evidence>
<sequence>MFISSAFDGGNIKVLAADNPEDIQLEIHKDNQSDFYQWFYFRMSGALDTLCTLRIMNAGGAAYADGWNDYSVCASYDRDTWFRIPTTYENGILSFDVEPEQDSMYFAYFAPYTMERHADLIADVATSPLVMTSVLGQTLDGQDMDLVEVGYGAEGRKKIWLCARQHPGESMAEWWMEGVFDFLLDGDNPVARTLLDKAHFYIVPNMNPDGSKRGHLRTNAAGVNLNRVWNNPSMETSPEVYLVVEKMRETGVDFQMDVHGDEALPYNFLAGFESIPNLKESQQKLYEDFEALLCLQSPDFQREFGYPKGEPGSSDLKKCTDFLAHEFGCVSMTLEMPFKDNANLPDELFGWSPERCRHLAQDCLRSLAQIVEEL</sequence>
<evidence type="ECO:0000256" key="1">
    <source>
        <dbReference type="ARBA" id="ARBA00001947"/>
    </source>
</evidence>
<dbReference type="Gene3D" id="2.60.40.3120">
    <property type="match status" value="1"/>
</dbReference>
<dbReference type="Pfam" id="PF00246">
    <property type="entry name" value="Peptidase_M14"/>
    <property type="match status" value="1"/>
</dbReference>
<feature type="active site" description="Proton donor/acceptor" evidence="2">
    <location>
        <position position="335"/>
    </location>
</feature>
<name>A0A919AR32_9PROT</name>
<dbReference type="PROSITE" id="PS52035">
    <property type="entry name" value="PEPTIDASE_M14"/>
    <property type="match status" value="1"/>
</dbReference>
<dbReference type="GO" id="GO:0006508">
    <property type="term" value="P:proteolysis"/>
    <property type="evidence" value="ECO:0007669"/>
    <property type="project" value="InterPro"/>
</dbReference>
<dbReference type="RefSeq" id="WP_191251112.1">
    <property type="nucleotide sequence ID" value="NZ_BNCI01000001.1"/>
</dbReference>
<comment type="caution">
    <text evidence="4">The sequence shown here is derived from an EMBL/GenBank/DDBJ whole genome shotgun (WGS) entry which is preliminary data.</text>
</comment>
<keyword evidence="5" id="KW-1185">Reference proteome</keyword>
<accession>A0A919AR32</accession>
<organism evidence="4 5">
    <name type="scientific">Kordiimonas sediminis</name>
    <dbReference type="NCBI Taxonomy" id="1735581"/>
    <lineage>
        <taxon>Bacteria</taxon>
        <taxon>Pseudomonadati</taxon>
        <taxon>Pseudomonadota</taxon>
        <taxon>Alphaproteobacteria</taxon>
        <taxon>Kordiimonadales</taxon>
        <taxon>Kordiimonadaceae</taxon>
        <taxon>Kordiimonas</taxon>
    </lineage>
</organism>
<dbReference type="GO" id="GO:0008270">
    <property type="term" value="F:zinc ion binding"/>
    <property type="evidence" value="ECO:0007669"/>
    <property type="project" value="InterPro"/>
</dbReference>
<proteinExistence type="inferred from homology"/>
<comment type="similarity">
    <text evidence="2">Belongs to the peptidase M14 family.</text>
</comment>
<gene>
    <name evidence="4" type="ORF">GCM10017044_13460</name>
</gene>
<evidence type="ECO:0000313" key="4">
    <source>
        <dbReference type="EMBL" id="GHF19993.1"/>
    </source>
</evidence>
<dbReference type="PANTHER" id="PTHR12756:SF11">
    <property type="entry name" value="CYTOSOLIC CARBOXYPEPTIDASE 1"/>
    <property type="match status" value="1"/>
</dbReference>
<dbReference type="Pfam" id="PF18027">
    <property type="entry name" value="Pepdidase_M14_N"/>
    <property type="match status" value="1"/>
</dbReference>
<feature type="domain" description="Peptidase M14" evidence="3">
    <location>
        <begin position="110"/>
        <end position="374"/>
    </location>
</feature>
<dbReference type="GO" id="GO:0004181">
    <property type="term" value="F:metallocarboxypeptidase activity"/>
    <property type="evidence" value="ECO:0007669"/>
    <property type="project" value="InterPro"/>
</dbReference>
<dbReference type="Gene3D" id="3.40.630.10">
    <property type="entry name" value="Zn peptidases"/>
    <property type="match status" value="1"/>
</dbReference>
<dbReference type="PANTHER" id="PTHR12756">
    <property type="entry name" value="CYTOSOLIC CARBOXYPEPTIDASE"/>
    <property type="match status" value="1"/>
</dbReference>
<reference evidence="4" key="1">
    <citation type="journal article" date="2014" name="Int. J. Syst. Evol. Microbiol.">
        <title>Complete genome sequence of Corynebacterium casei LMG S-19264T (=DSM 44701T), isolated from a smear-ripened cheese.</title>
        <authorList>
            <consortium name="US DOE Joint Genome Institute (JGI-PGF)"/>
            <person name="Walter F."/>
            <person name="Albersmeier A."/>
            <person name="Kalinowski J."/>
            <person name="Ruckert C."/>
        </authorList>
    </citation>
    <scope>NUCLEOTIDE SEQUENCE</scope>
    <source>
        <strain evidence="4">KCTC 42590</strain>
    </source>
</reference>
<evidence type="ECO:0000313" key="5">
    <source>
        <dbReference type="Proteomes" id="UP000630923"/>
    </source>
</evidence>
<dbReference type="CDD" id="cd06234">
    <property type="entry name" value="M14_PaCCP-like"/>
    <property type="match status" value="1"/>
</dbReference>
<reference evidence="4" key="2">
    <citation type="submission" date="2020-09" db="EMBL/GenBank/DDBJ databases">
        <authorList>
            <person name="Sun Q."/>
            <person name="Kim S."/>
        </authorList>
    </citation>
    <scope>NUCLEOTIDE SEQUENCE</scope>
    <source>
        <strain evidence="4">KCTC 42590</strain>
    </source>
</reference>
<comment type="cofactor">
    <cofactor evidence="1">
        <name>Zn(2+)</name>
        <dbReference type="ChEBI" id="CHEBI:29105"/>
    </cofactor>
</comment>
<dbReference type="InterPro" id="IPR000834">
    <property type="entry name" value="Peptidase_M14"/>
</dbReference>